<dbReference type="InParanoid" id="A0A2R5GWS6"/>
<dbReference type="InterPro" id="IPR051345">
    <property type="entry name" value="Importin_beta-like_NTR"/>
</dbReference>
<dbReference type="InterPro" id="IPR016024">
    <property type="entry name" value="ARM-type_fold"/>
</dbReference>
<evidence type="ECO:0000256" key="5">
    <source>
        <dbReference type="SAM" id="MobiDB-lite"/>
    </source>
</evidence>
<dbReference type="SUPFAM" id="SSF48371">
    <property type="entry name" value="ARM repeat"/>
    <property type="match status" value="1"/>
</dbReference>
<dbReference type="GO" id="GO:0005737">
    <property type="term" value="C:cytoplasm"/>
    <property type="evidence" value="ECO:0007669"/>
    <property type="project" value="TreeGrafter"/>
</dbReference>
<dbReference type="GO" id="GO:0005634">
    <property type="term" value="C:nucleus"/>
    <property type="evidence" value="ECO:0007669"/>
    <property type="project" value="UniProtKB-SubCell"/>
</dbReference>
<name>A0A2R5GWS6_9STRA</name>
<evidence type="ECO:0000256" key="3">
    <source>
        <dbReference type="ARBA" id="ARBA00022448"/>
    </source>
</evidence>
<dbReference type="InterPro" id="IPR011989">
    <property type="entry name" value="ARM-like"/>
</dbReference>
<dbReference type="GO" id="GO:0006606">
    <property type="term" value="P:protein import into nucleus"/>
    <property type="evidence" value="ECO:0007669"/>
    <property type="project" value="TreeGrafter"/>
</dbReference>
<organism evidence="7 8">
    <name type="scientific">Hondaea fermentalgiana</name>
    <dbReference type="NCBI Taxonomy" id="2315210"/>
    <lineage>
        <taxon>Eukaryota</taxon>
        <taxon>Sar</taxon>
        <taxon>Stramenopiles</taxon>
        <taxon>Bigyra</taxon>
        <taxon>Labyrinthulomycetes</taxon>
        <taxon>Thraustochytrida</taxon>
        <taxon>Thraustochytriidae</taxon>
        <taxon>Hondaea</taxon>
    </lineage>
</organism>
<keyword evidence="8" id="KW-1185">Reference proteome</keyword>
<proteinExistence type="inferred from homology"/>
<comment type="caution">
    <text evidence="7">The sequence shown here is derived from an EMBL/GenBank/DDBJ whole genome shotgun (WGS) entry which is preliminary data.</text>
</comment>
<evidence type="ECO:0000256" key="4">
    <source>
        <dbReference type="ARBA" id="ARBA00023242"/>
    </source>
</evidence>
<evidence type="ECO:0000256" key="1">
    <source>
        <dbReference type="ARBA" id="ARBA00004123"/>
    </source>
</evidence>
<gene>
    <name evidence="7" type="ORF">FCC1311_093472</name>
</gene>
<dbReference type="AlphaFoldDB" id="A0A2R5GWS6"/>
<keyword evidence="4" id="KW-0539">Nucleus</keyword>
<evidence type="ECO:0000313" key="8">
    <source>
        <dbReference type="Proteomes" id="UP000241890"/>
    </source>
</evidence>
<feature type="region of interest" description="Disordered" evidence="5">
    <location>
        <begin position="839"/>
        <end position="862"/>
    </location>
</feature>
<reference evidence="7 8" key="1">
    <citation type="submission" date="2017-12" db="EMBL/GenBank/DDBJ databases">
        <title>Sequencing, de novo assembly and annotation of complete genome of a new Thraustochytrid species, strain FCC1311.</title>
        <authorList>
            <person name="Sedici K."/>
            <person name="Godart F."/>
            <person name="Aiese Cigliano R."/>
            <person name="Sanseverino W."/>
            <person name="Barakat M."/>
            <person name="Ortet P."/>
            <person name="Marechal E."/>
            <person name="Cagnac O."/>
            <person name="Amato A."/>
        </authorList>
    </citation>
    <scope>NUCLEOTIDE SEQUENCE [LARGE SCALE GENOMIC DNA]</scope>
</reference>
<sequence length="862" mass="93750">MARRSRQLVHAAETCGGLEEVEVYLRKAIAAFANPTSVAAAVAPRVRTQLFLAYGALAVRSWPEKELVPRISAAFNDTDLLQGLRVVAELVGEDGLSLGRRRQDEIRAALTETGPDVLRLLVNASQQAARSALNDESPRASDAANALLSCLSAWLALGAIRVELLANSAITGFLFDFMDHLAPFASPDSPQRSALLTNILGNIDLVATCATLRADQIVKVSASVRECAVYRRKLREGLPLDPLLRTLRHVAVTDSFDTKLAANVCATLVSVALARLSIICEHAVDSFPEHAFDAHVEAVVGCVTACVKPDLPGDVISATFEFWRACHEICESIHKTNVAIPQHFADSLRQSWEQATATYCTDVLVIPADEIYVVKWDANDRGEFRGLRREFRNLLRTLFSDAESPPRLASWIRHRIYDMDSTSPSYSSSSSSSWRLQESGLHALSALAQQLSSQNGDIQVILERTARLASGKAGPQHRALLRTAAVLAWAMSAAAQDAPAQFIGNNTSAHNAFVQANLPIFQLTRNVVQNAAQAHGLSHEEFDVLEAAFSFMSTFCAGTLPAHASDLQVAVHDAQGVAIAKITDSSGASTLALRFLVSFVRQAEVLSLDHVLLTTLLDCCLALLQRASTPSSDLLSWMDACPDIARLVLQLARALLRCTALPRRSREHTPASSVLESRLLTLHQTTCDTVIVMLNDQSGEIEDQDLALEIVQTARVLVLGCCADHEDVFQQPIPTMPSWFKAVRDRSLEARGAGLTRGLLCAGGGRMPAWAIDRLSLCLRAILGQFRDHACDWLRSALSEPSIPRAGASNSAKRTFLEKLDEVANAAIFKRHLKQLCGGKRKGAQTQRPKVGQVRKSFVEAT</sequence>
<keyword evidence="3" id="KW-0813">Transport</keyword>
<comment type="similarity">
    <text evidence="2">Belongs to the importin beta family.</text>
</comment>
<evidence type="ECO:0000256" key="2">
    <source>
        <dbReference type="ARBA" id="ARBA00007991"/>
    </source>
</evidence>
<dbReference type="PANTHER" id="PTHR12363:SF33">
    <property type="entry name" value="IMPORTIN-13"/>
    <property type="match status" value="1"/>
</dbReference>
<dbReference type="Pfam" id="PF08389">
    <property type="entry name" value="Xpo1"/>
    <property type="match status" value="1"/>
</dbReference>
<dbReference type="EMBL" id="BEYU01000144">
    <property type="protein sequence ID" value="GBG33123.1"/>
    <property type="molecule type" value="Genomic_DNA"/>
</dbReference>
<feature type="domain" description="Exportin-1/Importin-beta-like" evidence="6">
    <location>
        <begin position="46"/>
        <end position="179"/>
    </location>
</feature>
<dbReference type="Gene3D" id="1.25.10.10">
    <property type="entry name" value="Leucine-rich Repeat Variant"/>
    <property type="match status" value="1"/>
</dbReference>
<protein>
    <submittedName>
        <fullName evidence="7">Transportin MOS14</fullName>
    </submittedName>
</protein>
<accession>A0A2R5GWS6</accession>
<comment type="subcellular location">
    <subcellularLocation>
        <location evidence="1">Nucleus</location>
    </subcellularLocation>
</comment>
<dbReference type="Proteomes" id="UP000241890">
    <property type="component" value="Unassembled WGS sequence"/>
</dbReference>
<evidence type="ECO:0000313" key="7">
    <source>
        <dbReference type="EMBL" id="GBG33123.1"/>
    </source>
</evidence>
<dbReference type="InterPro" id="IPR013598">
    <property type="entry name" value="Exportin-1/Importin-b-like"/>
</dbReference>
<evidence type="ECO:0000259" key="6">
    <source>
        <dbReference type="Pfam" id="PF08389"/>
    </source>
</evidence>
<dbReference type="PANTHER" id="PTHR12363">
    <property type="entry name" value="TRANSPORTIN 3 AND IMPORTIN 13"/>
    <property type="match status" value="1"/>
</dbReference>